<gene>
    <name evidence="1" type="ORF">A3A78_01495</name>
</gene>
<reference evidence="1 2" key="1">
    <citation type="journal article" date="2016" name="Nat. Commun.">
        <title>Thousands of microbial genomes shed light on interconnected biogeochemical processes in an aquifer system.</title>
        <authorList>
            <person name="Anantharaman K."/>
            <person name="Brown C.T."/>
            <person name="Hug L.A."/>
            <person name="Sharon I."/>
            <person name="Castelle C.J."/>
            <person name="Probst A.J."/>
            <person name="Thomas B.C."/>
            <person name="Singh A."/>
            <person name="Wilkins M.J."/>
            <person name="Karaoz U."/>
            <person name="Brodie E.L."/>
            <person name="Williams K.H."/>
            <person name="Hubbard S.S."/>
            <person name="Banfield J.F."/>
        </authorList>
    </citation>
    <scope>NUCLEOTIDE SEQUENCE [LARGE SCALE GENOMIC DNA]</scope>
</reference>
<proteinExistence type="predicted"/>
<organism evidence="1 2">
    <name type="scientific">candidate division WWE3 bacterium RIFCSPLOWO2_01_FULL_41_18</name>
    <dbReference type="NCBI Taxonomy" id="1802625"/>
    <lineage>
        <taxon>Bacteria</taxon>
        <taxon>Katanobacteria</taxon>
    </lineage>
</organism>
<dbReference type="AlphaFoldDB" id="A0A1F4VEM7"/>
<name>A0A1F4VEM7_UNCKA</name>
<dbReference type="EMBL" id="MEVI01000001">
    <property type="protein sequence ID" value="OGC55696.1"/>
    <property type="molecule type" value="Genomic_DNA"/>
</dbReference>
<accession>A0A1F4VEM7</accession>
<sequence>MPVIQAFRVRVGDGVKWVGVTDWNGGKYRVGGSFFTVLGVSLEAALSGQELDFRPSDKDYTIPEFLEMAGKHPVLSSVNWSEVFGSTLH</sequence>
<evidence type="ECO:0000313" key="2">
    <source>
        <dbReference type="Proteomes" id="UP000176504"/>
    </source>
</evidence>
<comment type="caution">
    <text evidence="1">The sequence shown here is derived from an EMBL/GenBank/DDBJ whole genome shotgun (WGS) entry which is preliminary data.</text>
</comment>
<protein>
    <submittedName>
        <fullName evidence="1">Uncharacterized protein</fullName>
    </submittedName>
</protein>
<dbReference type="Proteomes" id="UP000176504">
    <property type="component" value="Unassembled WGS sequence"/>
</dbReference>
<evidence type="ECO:0000313" key="1">
    <source>
        <dbReference type="EMBL" id="OGC55696.1"/>
    </source>
</evidence>